<dbReference type="RefSeq" id="WP_111469322.1">
    <property type="nucleotide sequence ID" value="NZ_QLIX01000004.1"/>
</dbReference>
<evidence type="ECO:0000313" key="2">
    <source>
        <dbReference type="EMBL" id="RAI59634.1"/>
    </source>
</evidence>
<organism evidence="2 3">
    <name type="scientific">Roseicella frigidaeris</name>
    <dbReference type="NCBI Taxonomy" id="2230885"/>
    <lineage>
        <taxon>Bacteria</taxon>
        <taxon>Pseudomonadati</taxon>
        <taxon>Pseudomonadota</taxon>
        <taxon>Alphaproteobacteria</taxon>
        <taxon>Acetobacterales</taxon>
        <taxon>Roseomonadaceae</taxon>
        <taxon>Roseicella</taxon>
    </lineage>
</organism>
<protein>
    <recommendedName>
        <fullName evidence="1">Glucosamine inositolphosphorylceramide transferase 1 N-terminal domain-containing protein</fullName>
    </recommendedName>
</protein>
<dbReference type="OrthoDB" id="3771157at2"/>
<keyword evidence="3" id="KW-1185">Reference proteome</keyword>
<evidence type="ECO:0000313" key="3">
    <source>
        <dbReference type="Proteomes" id="UP000249065"/>
    </source>
</evidence>
<dbReference type="InterPro" id="IPR056442">
    <property type="entry name" value="GINT1_N"/>
</dbReference>
<dbReference type="EMBL" id="QLIX01000004">
    <property type="protein sequence ID" value="RAI59634.1"/>
    <property type="molecule type" value="Genomic_DNA"/>
</dbReference>
<dbReference type="AlphaFoldDB" id="A0A327MBT5"/>
<sequence length="525" mass="57330">MSLPTAPLAGDTMAAHPAPGLAATPTELILLAPSDRMRAWLPRLAEALGHRLAVPVRLMRAPLPAEPPLPSEGIERRLFGSTGQDLAAWLPSAALPSAEGIDPATALIVNATGQDPKTLPAGLRAARILSPLYHGRFEIGGLAAPLLAGEAPHLGVLLGTAEASRLLQGARLAVPQRDTLGHALDSILGRAVTLLRLAAEHLLTGRPLPEPAPLPAADTALPGLGYWPRRLASATLPKIGRQFTKPLLRYEDWCFGYRRQQGTGSPLDLSLDAASFRILESSPDRFYADPVLFSHAGVTAIFFEDYDYATHRGRISHVVLDAEGNPSAPAETLTLPYHLSYPFVFQVGETVLMIPESSENRTVQLWEAERFPDRWRLRTVLLEDIEAADTTLHFDRRTGLWWMFAAVTEFGSCSHDTLSLFSSERLEGPWTPHPGNPVKFDPGTARPAGPLVEWEGRLFRPAQDCTASYGAGLVWCEIEELSRERFRERVVARHGAPPGYTGVHTYGRGGGFEVADFKRNRRRRG</sequence>
<feature type="domain" description="Glucosamine inositolphosphorylceramide transferase 1 N-terminal" evidence="1">
    <location>
        <begin position="281"/>
        <end position="491"/>
    </location>
</feature>
<gene>
    <name evidence="2" type="ORF">DOO78_08565</name>
</gene>
<proteinExistence type="predicted"/>
<comment type="caution">
    <text evidence="2">The sequence shown here is derived from an EMBL/GenBank/DDBJ whole genome shotgun (WGS) entry which is preliminary data.</text>
</comment>
<dbReference type="Proteomes" id="UP000249065">
    <property type="component" value="Unassembled WGS sequence"/>
</dbReference>
<name>A0A327MBT5_9PROT</name>
<dbReference type="Pfam" id="PF24793">
    <property type="entry name" value="GINT1_N"/>
    <property type="match status" value="1"/>
</dbReference>
<reference evidence="3" key="1">
    <citation type="submission" date="2018-06" db="EMBL/GenBank/DDBJ databases">
        <authorList>
            <person name="Khan S.A."/>
        </authorList>
    </citation>
    <scope>NUCLEOTIDE SEQUENCE [LARGE SCALE GENOMIC DNA]</scope>
    <source>
        <strain evidence="3">DB-1506</strain>
    </source>
</reference>
<accession>A0A327MBT5</accession>
<evidence type="ECO:0000259" key="1">
    <source>
        <dbReference type="Pfam" id="PF24793"/>
    </source>
</evidence>
<dbReference type="SUPFAM" id="SSF75005">
    <property type="entry name" value="Arabinanase/levansucrase/invertase"/>
    <property type="match status" value="1"/>
</dbReference>
<dbReference type="InterPro" id="IPR023296">
    <property type="entry name" value="Glyco_hydro_beta-prop_sf"/>
</dbReference>